<dbReference type="SUPFAM" id="SSF52091">
    <property type="entry name" value="SpoIIaa-like"/>
    <property type="match status" value="1"/>
</dbReference>
<gene>
    <name evidence="2" type="ORF">P0Y53_23375</name>
</gene>
<organism evidence="2 3">
    <name type="scientific">Candidatus Pseudobacter hemicellulosilyticus</name>
    <dbReference type="NCBI Taxonomy" id="3121375"/>
    <lineage>
        <taxon>Bacteria</taxon>
        <taxon>Pseudomonadati</taxon>
        <taxon>Bacteroidota</taxon>
        <taxon>Chitinophagia</taxon>
        <taxon>Chitinophagales</taxon>
        <taxon>Chitinophagaceae</taxon>
        <taxon>Pseudobacter</taxon>
    </lineage>
</organism>
<evidence type="ECO:0000259" key="1">
    <source>
        <dbReference type="PROSITE" id="PS50801"/>
    </source>
</evidence>
<dbReference type="PROSITE" id="PS50801">
    <property type="entry name" value="STAS"/>
    <property type="match status" value="1"/>
</dbReference>
<feature type="domain" description="STAS" evidence="1">
    <location>
        <begin position="20"/>
        <end position="111"/>
    </location>
</feature>
<dbReference type="Gene3D" id="3.30.750.24">
    <property type="entry name" value="STAS domain"/>
    <property type="match status" value="1"/>
</dbReference>
<proteinExistence type="predicted"/>
<protein>
    <submittedName>
        <fullName evidence="2">STAS domain-containing protein</fullName>
    </submittedName>
</protein>
<dbReference type="AlphaFoldDB" id="A0AAJ5WSR6"/>
<dbReference type="InterPro" id="IPR002645">
    <property type="entry name" value="STAS_dom"/>
</dbReference>
<accession>A0AAJ5WSR6</accession>
<evidence type="ECO:0000313" key="3">
    <source>
        <dbReference type="Proteomes" id="UP001220610"/>
    </source>
</evidence>
<dbReference type="InterPro" id="IPR036513">
    <property type="entry name" value="STAS_dom_sf"/>
</dbReference>
<sequence>MKVKIDTKEKFHVISIKETDLSANMTAELDASLLPFLQNDVKNVVLILKDIETIDDAAGEYLLKIQQHFYDNHASFVICELQEGVENALDKAGYLELMNTTPTESEAWDIVQMEEVERDILGGE</sequence>
<dbReference type="Proteomes" id="UP001220610">
    <property type="component" value="Chromosome"/>
</dbReference>
<reference evidence="2" key="1">
    <citation type="submission" date="2023-03" db="EMBL/GenBank/DDBJ databases">
        <title>Andean soil-derived lignocellulolytic bacterial consortium as a source of novel taxa and putative plastic-active enzymes.</title>
        <authorList>
            <person name="Diaz-Garcia L."/>
            <person name="Chuvochina M."/>
            <person name="Feuerriegel G."/>
            <person name="Bunk B."/>
            <person name="Sproer C."/>
            <person name="Streit W.R."/>
            <person name="Rodriguez L.M."/>
            <person name="Overmann J."/>
            <person name="Jimenez D.J."/>
        </authorList>
    </citation>
    <scope>NUCLEOTIDE SEQUENCE</scope>
    <source>
        <strain evidence="2">MAG 7</strain>
    </source>
</reference>
<dbReference type="EMBL" id="CP119311">
    <property type="protein sequence ID" value="WEK35444.1"/>
    <property type="molecule type" value="Genomic_DNA"/>
</dbReference>
<name>A0AAJ5WSR6_9BACT</name>
<dbReference type="Pfam" id="PF01740">
    <property type="entry name" value="STAS"/>
    <property type="match status" value="1"/>
</dbReference>
<evidence type="ECO:0000313" key="2">
    <source>
        <dbReference type="EMBL" id="WEK35444.1"/>
    </source>
</evidence>